<keyword evidence="3" id="KW-1185">Reference proteome</keyword>
<dbReference type="Gene3D" id="3.40.50.300">
    <property type="entry name" value="P-loop containing nucleotide triphosphate hydrolases"/>
    <property type="match status" value="1"/>
</dbReference>
<dbReference type="InterPro" id="IPR003593">
    <property type="entry name" value="AAA+_ATPase"/>
</dbReference>
<dbReference type="PANTHER" id="PTHR47691">
    <property type="entry name" value="REGULATOR-RELATED"/>
    <property type="match status" value="1"/>
</dbReference>
<dbReference type="InterPro" id="IPR019734">
    <property type="entry name" value="TPR_rpt"/>
</dbReference>
<comment type="caution">
    <text evidence="2">The sequence shown here is derived from an EMBL/GenBank/DDBJ whole genome shotgun (WGS) entry which is preliminary data.</text>
</comment>
<evidence type="ECO:0000259" key="1">
    <source>
        <dbReference type="SMART" id="SM00382"/>
    </source>
</evidence>
<dbReference type="STRING" id="1912961.BU204_22245"/>
<dbReference type="Proteomes" id="UP000185596">
    <property type="component" value="Unassembled WGS sequence"/>
</dbReference>
<dbReference type="SUPFAM" id="SSF48452">
    <property type="entry name" value="TPR-like"/>
    <property type="match status" value="2"/>
</dbReference>
<dbReference type="Gene3D" id="1.25.40.10">
    <property type="entry name" value="Tetratricopeptide repeat domain"/>
    <property type="match status" value="2"/>
</dbReference>
<sequence length="799" mass="87194">MRDEKPSGADAPEPVDNQVDAAGDIGDFVQARDVRGGIHFHSRQEPSFTVVPQQLPAPDRGFVNRQTELARLGKIVEVGDGGPLVVVITGTAGVGKTSLALRWAHNLRDQYPHGQLYMNLRGYDPSLPVVPDNALGRFLRDLGVPPGAVPHALEDRSALFRSVLADRQMLIVLDNAATVAQVRPLLPGSRECLVIVTSRSRLSGLVIREGAARVELGLLSEEDAVALLRTVTQGYRGHDDHSEILELVRLCARLPLALRIAAERAAGRPRMQLSELVADLRHQSGNLWAALTPDGDEDAEAVRTVFAWSYRALPPHAAETFGLLGLHPGEDFSLPAAAALAGLATGAARRNLDALVGAQLIEHTGPGRYQFHDLLRAYAVDQLAHWDRAEISAAVDRVLSWYLHTADAAQRLIAPFDSYTVVGEPAPGVVPLTFESYADALTWYRTESRNIVAAVHGARENRRNSTAWTFAAVLRAIYMHQNHFDDWIAVGRIGLDAAVELDDDTAQSETLDTLAKAFFQARMFDEATVHHSRLLALRQRRGDRFGEAKSINALGLLALRRRQLDVARENFTAGSDMFASLGDRRMWALLRANLAETLTDYGSPVPAIDMARRALATLRDLGDGSGVGNGLFILAKALRTAGRLADAETAIAEALDIAEEHDNDVWRGHWLTELANIQLAGGRAPEALANFHDAAVLHRRLGDRSREATAIDGSGQAFQALGNDEEAAKFHRRAAQVHEELGDTWQWAVALNHLATALHQDGDVDQARQHWRQALALLAEFGDDVATATRNGILTRTDR</sequence>
<gene>
    <name evidence="2" type="ORF">BU204_22245</name>
</gene>
<evidence type="ECO:0000313" key="2">
    <source>
        <dbReference type="EMBL" id="OLF15366.1"/>
    </source>
</evidence>
<evidence type="ECO:0000313" key="3">
    <source>
        <dbReference type="Proteomes" id="UP000185596"/>
    </source>
</evidence>
<dbReference type="RefSeq" id="WP_075127667.1">
    <property type="nucleotide sequence ID" value="NZ_MSIE01000042.1"/>
</dbReference>
<dbReference type="EMBL" id="MSIE01000042">
    <property type="protein sequence ID" value="OLF15366.1"/>
    <property type="molecule type" value="Genomic_DNA"/>
</dbReference>
<accession>A0A1Q8CLY1</accession>
<dbReference type="SMART" id="SM00382">
    <property type="entry name" value="AAA"/>
    <property type="match status" value="1"/>
</dbReference>
<name>A0A1Q8CLY1_9PSEU</name>
<dbReference type="OrthoDB" id="581105at2"/>
<organism evidence="2 3">
    <name type="scientific">Actinophytocola xanthii</name>
    <dbReference type="NCBI Taxonomy" id="1912961"/>
    <lineage>
        <taxon>Bacteria</taxon>
        <taxon>Bacillati</taxon>
        <taxon>Actinomycetota</taxon>
        <taxon>Actinomycetes</taxon>
        <taxon>Pseudonocardiales</taxon>
        <taxon>Pseudonocardiaceae</taxon>
    </lineage>
</organism>
<dbReference type="Pfam" id="PF13374">
    <property type="entry name" value="TPR_10"/>
    <property type="match status" value="1"/>
</dbReference>
<reference evidence="2 3" key="1">
    <citation type="submission" date="2016-12" db="EMBL/GenBank/DDBJ databases">
        <title>The draft genome sequence of Actinophytocola sp. 11-183.</title>
        <authorList>
            <person name="Wang W."/>
            <person name="Yuan L."/>
        </authorList>
    </citation>
    <scope>NUCLEOTIDE SEQUENCE [LARGE SCALE GENOMIC DNA]</scope>
    <source>
        <strain evidence="2 3">11-183</strain>
    </source>
</reference>
<dbReference type="SUPFAM" id="SSF52540">
    <property type="entry name" value="P-loop containing nucleoside triphosphate hydrolases"/>
    <property type="match status" value="1"/>
</dbReference>
<dbReference type="InterPro" id="IPR027417">
    <property type="entry name" value="P-loop_NTPase"/>
</dbReference>
<dbReference type="PRINTS" id="PR00364">
    <property type="entry name" value="DISEASERSIST"/>
</dbReference>
<dbReference type="SMART" id="SM00028">
    <property type="entry name" value="TPR"/>
    <property type="match status" value="6"/>
</dbReference>
<proteinExistence type="predicted"/>
<dbReference type="InterPro" id="IPR011990">
    <property type="entry name" value="TPR-like_helical_dom_sf"/>
</dbReference>
<dbReference type="AlphaFoldDB" id="A0A1Q8CLY1"/>
<dbReference type="PANTHER" id="PTHR47691:SF3">
    <property type="entry name" value="HTH-TYPE TRANSCRIPTIONAL REGULATOR RV0890C-RELATED"/>
    <property type="match status" value="1"/>
</dbReference>
<feature type="domain" description="AAA+ ATPase" evidence="1">
    <location>
        <begin position="82"/>
        <end position="222"/>
    </location>
</feature>
<protein>
    <recommendedName>
        <fullName evidence="1">AAA+ ATPase domain-containing protein</fullName>
    </recommendedName>
</protein>